<dbReference type="NCBIfam" id="TIGR04219">
    <property type="entry name" value="OMP_w_GlyGly"/>
    <property type="match status" value="1"/>
</dbReference>
<feature type="signal peptide" evidence="1">
    <location>
        <begin position="1"/>
        <end position="22"/>
    </location>
</feature>
<accession>A0A1M5X5S2</accession>
<dbReference type="RefSeq" id="WP_067660975.1">
    <property type="nucleotide sequence ID" value="NZ_FQXG01000005.1"/>
</dbReference>
<name>A0A1M5X5S2_9GAMM</name>
<keyword evidence="3" id="KW-1185">Reference proteome</keyword>
<feature type="chain" id="PRO_5009914857" evidence="1">
    <location>
        <begin position="23"/>
        <end position="221"/>
    </location>
</feature>
<dbReference type="AlphaFoldDB" id="A0A1M5X5S2"/>
<dbReference type="InterPro" id="IPR026387">
    <property type="entry name" value="OMP_w_GlyGly"/>
</dbReference>
<dbReference type="EMBL" id="FQXG01000005">
    <property type="protein sequence ID" value="SHH95159.1"/>
    <property type="molecule type" value="Genomic_DNA"/>
</dbReference>
<keyword evidence="1" id="KW-0732">Signal</keyword>
<gene>
    <name evidence="2" type="ORF">SAMN02745129_3253</name>
</gene>
<sequence>MKFKPSILAVALAAPLALPAQADLLGAKAGLDLFFVNTSGSLEADSPAWDDKSRLSAYAAFEHFVPLLPNVMLRYNQMGTGKEANELDLSNTDFVFYYQLLDNSGVELDLGVNYRLYSGEVRQGGWNQEDLDNGVVMGYARTRVNLVSTGLFVFADVSISTFTSDNISDYQLGMGYGLDLPLFDLNLKAGYRQHDFDVKGFSGVTADVTQDGWFMGAELTF</sequence>
<dbReference type="Proteomes" id="UP000184268">
    <property type="component" value="Unassembled WGS sequence"/>
</dbReference>
<organism evidence="2 3">
    <name type="scientific">Ferrimonas marina</name>
    <dbReference type="NCBI Taxonomy" id="299255"/>
    <lineage>
        <taxon>Bacteria</taxon>
        <taxon>Pseudomonadati</taxon>
        <taxon>Pseudomonadota</taxon>
        <taxon>Gammaproteobacteria</taxon>
        <taxon>Alteromonadales</taxon>
        <taxon>Ferrimonadaceae</taxon>
        <taxon>Ferrimonas</taxon>
    </lineage>
</organism>
<dbReference type="STRING" id="299255.SAMN02745129_3253"/>
<dbReference type="OrthoDB" id="6708408at2"/>
<evidence type="ECO:0000313" key="3">
    <source>
        <dbReference type="Proteomes" id="UP000184268"/>
    </source>
</evidence>
<evidence type="ECO:0000256" key="1">
    <source>
        <dbReference type="SAM" id="SignalP"/>
    </source>
</evidence>
<evidence type="ECO:0000313" key="2">
    <source>
        <dbReference type="EMBL" id="SHH95159.1"/>
    </source>
</evidence>
<reference evidence="2 3" key="1">
    <citation type="submission" date="2016-11" db="EMBL/GenBank/DDBJ databases">
        <authorList>
            <person name="Jaros S."/>
            <person name="Januszkiewicz K."/>
            <person name="Wedrychowicz H."/>
        </authorList>
    </citation>
    <scope>NUCLEOTIDE SEQUENCE [LARGE SCALE GENOMIC DNA]</scope>
    <source>
        <strain evidence="2 3">DSM 16917</strain>
    </source>
</reference>
<proteinExistence type="predicted"/>
<protein>
    <submittedName>
        <fullName evidence="2">Outer membrane protein</fullName>
    </submittedName>
</protein>